<evidence type="ECO:0000313" key="1">
    <source>
        <dbReference type="EMBL" id="WMB27849.1"/>
    </source>
</evidence>
<keyword evidence="2" id="KW-1185">Reference proteome</keyword>
<name>A0ABY9LG14_9STRE</name>
<sequence length="74" mass="8684">MLRAYIINPKNNKGGWFTFPLYFGKLTRIGHTGNYNDYVEIRNVEGFDNISLGLYDLEDLEKLNRLAEKLNKEE</sequence>
<dbReference type="Proteomes" id="UP001238096">
    <property type="component" value="Chromosome"/>
</dbReference>
<proteinExistence type="predicted"/>
<dbReference type="EMBL" id="CP110509">
    <property type="protein sequence ID" value="WMB27849.1"/>
    <property type="molecule type" value="Genomic_DNA"/>
</dbReference>
<evidence type="ECO:0000313" key="2">
    <source>
        <dbReference type="Proteomes" id="UP001238096"/>
    </source>
</evidence>
<gene>
    <name evidence="1" type="ORF">N1496_07285</name>
</gene>
<protein>
    <submittedName>
        <fullName evidence="1">Uncharacterized protein</fullName>
    </submittedName>
</protein>
<organism evidence="1 2">
    <name type="scientific">Streptococcus didelphis</name>
    <dbReference type="NCBI Taxonomy" id="102886"/>
    <lineage>
        <taxon>Bacteria</taxon>
        <taxon>Bacillati</taxon>
        <taxon>Bacillota</taxon>
        <taxon>Bacilli</taxon>
        <taxon>Lactobacillales</taxon>
        <taxon>Streptococcaceae</taxon>
        <taxon>Streptococcus</taxon>
    </lineage>
</organism>
<accession>A0ABY9LG14</accession>
<dbReference type="RefSeq" id="WP_018367129.1">
    <property type="nucleotide sequence ID" value="NZ_CP104407.1"/>
</dbReference>
<reference evidence="2" key="1">
    <citation type="submission" date="2022-10" db="EMBL/GenBank/DDBJ databases">
        <title>Streptococcus didelphis as causative of fatal infections in opossums (Didelphis albiventris).</title>
        <authorList>
            <person name="Breyer G.M."/>
            <person name="Da Silva M.E.R.J."/>
            <person name="Siqueira F.M."/>
        </authorList>
    </citation>
    <scope>NUCLEOTIDE SEQUENCE [LARGE SCALE GENOMIC DNA]</scope>
    <source>
        <strain evidence="2">LBVP101/21</strain>
    </source>
</reference>